<evidence type="ECO:0000313" key="1">
    <source>
        <dbReference type="EMBL" id="ETP24779.1"/>
    </source>
</evidence>
<evidence type="ECO:0000313" key="2">
    <source>
        <dbReference type="Proteomes" id="UP000018958"/>
    </source>
</evidence>
<accession>W2XS69</accession>
<feature type="non-terminal residue" evidence="1">
    <location>
        <position position="1"/>
    </location>
</feature>
<protein>
    <submittedName>
        <fullName evidence="1">Uncharacterized protein</fullName>
    </submittedName>
</protein>
<name>W2XS69_PHYNI</name>
<gene>
    <name evidence="1" type="ORF">F441_02279</name>
</gene>
<dbReference type="AlphaFoldDB" id="W2XS69"/>
<proteinExistence type="predicted"/>
<reference evidence="1 2" key="1">
    <citation type="submission" date="2013-11" db="EMBL/GenBank/DDBJ databases">
        <title>The Genome Sequence of Phytophthora parasitica CJ01A1.</title>
        <authorList>
            <consortium name="The Broad Institute Genomics Platform"/>
            <person name="Russ C."/>
            <person name="Tyler B."/>
            <person name="Panabieres F."/>
            <person name="Shan W."/>
            <person name="Tripathy S."/>
            <person name="Grunwald N."/>
            <person name="Machado M."/>
            <person name="Johnson C.S."/>
            <person name="Walker B."/>
            <person name="Young S.K."/>
            <person name="Zeng Q."/>
            <person name="Gargeya S."/>
            <person name="Fitzgerald M."/>
            <person name="Haas B."/>
            <person name="Abouelleil A."/>
            <person name="Allen A.W."/>
            <person name="Alvarado L."/>
            <person name="Arachchi H.M."/>
            <person name="Berlin A.M."/>
            <person name="Chapman S.B."/>
            <person name="Gainer-Dewar J."/>
            <person name="Goldberg J."/>
            <person name="Griggs A."/>
            <person name="Gujja S."/>
            <person name="Hansen M."/>
            <person name="Howarth C."/>
            <person name="Imamovic A."/>
            <person name="Ireland A."/>
            <person name="Larimer J."/>
            <person name="McCowan C."/>
            <person name="Murphy C."/>
            <person name="Pearson M."/>
            <person name="Poon T.W."/>
            <person name="Priest M."/>
            <person name="Roberts A."/>
            <person name="Saif S."/>
            <person name="Shea T."/>
            <person name="Sisk P."/>
            <person name="Sykes S."/>
            <person name="Wortman J."/>
            <person name="Nusbaum C."/>
            <person name="Birren B."/>
        </authorList>
    </citation>
    <scope>NUCLEOTIDE SEQUENCE [LARGE SCALE GENOMIC DNA]</scope>
    <source>
        <strain evidence="1 2">CJ01A1</strain>
    </source>
</reference>
<organism evidence="1 2">
    <name type="scientific">Phytophthora nicotianae CJ01A1</name>
    <dbReference type="NCBI Taxonomy" id="1317063"/>
    <lineage>
        <taxon>Eukaryota</taxon>
        <taxon>Sar</taxon>
        <taxon>Stramenopiles</taxon>
        <taxon>Oomycota</taxon>
        <taxon>Peronosporomycetes</taxon>
        <taxon>Peronosporales</taxon>
        <taxon>Peronosporaceae</taxon>
        <taxon>Phytophthora</taxon>
    </lineage>
</organism>
<sequence length="73" mass="8106">SDIVGLVTSLQGSSDVLDCCVRQNQHEVWFIDRLGLDSQELSEFFLVMNLVYTPASSVIPIVNIISTTDSYLL</sequence>
<dbReference type="Proteomes" id="UP000018958">
    <property type="component" value="Unassembled WGS sequence"/>
</dbReference>
<comment type="caution">
    <text evidence="1">The sequence shown here is derived from an EMBL/GenBank/DDBJ whole genome shotgun (WGS) entry which is preliminary data.</text>
</comment>
<dbReference type="EMBL" id="ANIX01000470">
    <property type="protein sequence ID" value="ETP24779.1"/>
    <property type="molecule type" value="Genomic_DNA"/>
</dbReference>